<comment type="caution">
    <text evidence="1">The sequence shown here is derived from an EMBL/GenBank/DDBJ whole genome shotgun (WGS) entry which is preliminary data.</text>
</comment>
<protein>
    <submittedName>
        <fullName evidence="1">Uncharacterized protein</fullName>
    </submittedName>
</protein>
<dbReference type="AlphaFoldDB" id="A0A8T2RG15"/>
<evidence type="ECO:0000313" key="2">
    <source>
        <dbReference type="Proteomes" id="UP000825935"/>
    </source>
</evidence>
<proteinExistence type="predicted"/>
<accession>A0A8T2RG15</accession>
<gene>
    <name evidence="1" type="ORF">KP509_27G017700</name>
</gene>
<organism evidence="1 2">
    <name type="scientific">Ceratopteris richardii</name>
    <name type="common">Triangle waterfern</name>
    <dbReference type="NCBI Taxonomy" id="49495"/>
    <lineage>
        <taxon>Eukaryota</taxon>
        <taxon>Viridiplantae</taxon>
        <taxon>Streptophyta</taxon>
        <taxon>Embryophyta</taxon>
        <taxon>Tracheophyta</taxon>
        <taxon>Polypodiopsida</taxon>
        <taxon>Polypodiidae</taxon>
        <taxon>Polypodiales</taxon>
        <taxon>Pteridineae</taxon>
        <taxon>Pteridaceae</taxon>
        <taxon>Parkerioideae</taxon>
        <taxon>Ceratopteris</taxon>
    </lineage>
</organism>
<dbReference type="Proteomes" id="UP000825935">
    <property type="component" value="Chromosome 27"/>
</dbReference>
<name>A0A8T2RG15_CERRI</name>
<evidence type="ECO:0000313" key="1">
    <source>
        <dbReference type="EMBL" id="KAH7294764.1"/>
    </source>
</evidence>
<reference evidence="1 2" key="1">
    <citation type="submission" date="2021-08" db="EMBL/GenBank/DDBJ databases">
        <title>WGS assembly of Ceratopteris richardii.</title>
        <authorList>
            <person name="Marchant D.B."/>
            <person name="Chen G."/>
            <person name="Jenkins J."/>
            <person name="Shu S."/>
            <person name="Leebens-Mack J."/>
            <person name="Grimwood J."/>
            <person name="Schmutz J."/>
            <person name="Soltis P."/>
            <person name="Soltis D."/>
            <person name="Chen Z.-H."/>
        </authorList>
    </citation>
    <scope>NUCLEOTIDE SEQUENCE [LARGE SCALE GENOMIC DNA]</scope>
    <source>
        <strain evidence="1">Whitten #5841</strain>
        <tissue evidence="1">Leaf</tissue>
    </source>
</reference>
<dbReference type="EMBL" id="CM035432">
    <property type="protein sequence ID" value="KAH7294764.1"/>
    <property type="molecule type" value="Genomic_DNA"/>
</dbReference>
<keyword evidence="2" id="KW-1185">Reference proteome</keyword>
<sequence length="86" mass="9412">MYVRESSLSLSLLSLSASLRLKESLFILLDLLCVTTSSGIRALVKRSAICLCNSRTISVRRSCPPLAELASAIHSLGDSFLWYYGS</sequence>